<protein>
    <submittedName>
        <fullName evidence="2">Uncharacterized protein</fullName>
    </submittedName>
</protein>
<reference evidence="2 3" key="1">
    <citation type="journal article" date="2018" name="PLoS ONE">
        <title>The draft genome of Kipferlia bialata reveals reductive genome evolution in fornicate parasites.</title>
        <authorList>
            <person name="Tanifuji G."/>
            <person name="Takabayashi S."/>
            <person name="Kume K."/>
            <person name="Takagi M."/>
            <person name="Nakayama T."/>
            <person name="Kamikawa R."/>
            <person name="Inagaki Y."/>
            <person name="Hashimoto T."/>
        </authorList>
    </citation>
    <scope>NUCLEOTIDE SEQUENCE [LARGE SCALE GENOMIC DNA]</scope>
    <source>
        <strain evidence="2">NY0173</strain>
    </source>
</reference>
<evidence type="ECO:0000313" key="2">
    <source>
        <dbReference type="EMBL" id="GIQ82877.1"/>
    </source>
</evidence>
<feature type="compositionally biased region" description="Low complexity" evidence="1">
    <location>
        <begin position="52"/>
        <end position="62"/>
    </location>
</feature>
<proteinExistence type="predicted"/>
<keyword evidence="3" id="KW-1185">Reference proteome</keyword>
<feature type="region of interest" description="Disordered" evidence="1">
    <location>
        <begin position="39"/>
        <end position="62"/>
    </location>
</feature>
<dbReference type="Proteomes" id="UP000265618">
    <property type="component" value="Unassembled WGS sequence"/>
</dbReference>
<evidence type="ECO:0000256" key="1">
    <source>
        <dbReference type="SAM" id="MobiDB-lite"/>
    </source>
</evidence>
<organism evidence="2 3">
    <name type="scientific">Kipferlia bialata</name>
    <dbReference type="NCBI Taxonomy" id="797122"/>
    <lineage>
        <taxon>Eukaryota</taxon>
        <taxon>Metamonada</taxon>
        <taxon>Carpediemonas-like organisms</taxon>
        <taxon>Kipferlia</taxon>
    </lineage>
</organism>
<feature type="compositionally biased region" description="Polar residues" evidence="1">
    <location>
        <begin position="40"/>
        <end position="51"/>
    </location>
</feature>
<dbReference type="AlphaFoldDB" id="A0A9K3CTY4"/>
<accession>A0A9K3CTY4</accession>
<gene>
    <name evidence="2" type="ORF">KIPB_004098</name>
</gene>
<evidence type="ECO:0000313" key="3">
    <source>
        <dbReference type="Proteomes" id="UP000265618"/>
    </source>
</evidence>
<sequence>MAGLLYGTGMGMGRGEFTRTKSHVGLKPGQYTLSYKLRHTQSSGSSSTLNKSRTSTTRPTTLRRLDGSIPFRHVFTAEVDVPGSALPDIQVLISPFSSTSLSRPEPVCEGLISLGGCHLDGVMKWDVHTSMESEGRAVGSVHVEVGITETVTDSPEAGFMALGGSFQDLNANPYSVGLETISRSRSTGNLSQPDMDSSLLRVPGPLLRQSTLGRNSLRRQKRRGGVQRLGDLFASMSDLSASDRSDCESVVSNAPQSVTEEINDIVSVFKDRRSSTSSAAGEGGMGTSPPKEVYTLNDSTASEDSDSDYEQAMNSCLPSTQRRGGKALGPAVALPYGVTAGRDRDVSRQRGSDRDSGGYSVAALCASLPSLPPAFFPDGYPLAAYAVIKLNQTVPGSGQSRYWSSVLSAMRSTILGDTSGSSHWTCVCLAVLSHVVRLKGDCNLVMADGTGTAARPCPLFLSVKPGLSSSAHFPLSPSSSLPTVCVELLLDALDRLCVHTVGALAPKVDPDFLAPTTREAITALMRPLSRTVPSGIYAVLCYRVCRFLAASRLPLVMYSLPPMTLSRSWAQRSLLELDCIVKDLVSLTPCLPSNVHSATPLSVRKETVSAASLAGMCELYDALSLAKCDLSVGGAQAEAVVRRYKHLNALQTDHLIGRLADRVSMAVGAAANLRVALESVSLQSCNASLRIDPHVFPTMTVSLSPLPLPTLSRGVLQRDVVDAVALISQGGAVDWLYGGSIDIPDISGSSLDLESSD</sequence>
<dbReference type="EMBL" id="BDIP01000845">
    <property type="protein sequence ID" value="GIQ82877.1"/>
    <property type="molecule type" value="Genomic_DNA"/>
</dbReference>
<comment type="caution">
    <text evidence="2">The sequence shown here is derived from an EMBL/GenBank/DDBJ whole genome shotgun (WGS) entry which is preliminary data.</text>
</comment>
<feature type="region of interest" description="Disordered" evidence="1">
    <location>
        <begin position="273"/>
        <end position="293"/>
    </location>
</feature>
<name>A0A9K3CTY4_9EUKA</name>